<accession>A0AA96RJ21</accession>
<evidence type="ECO:0000256" key="1">
    <source>
        <dbReference type="ARBA" id="ARBA00023002"/>
    </source>
</evidence>
<protein>
    <submittedName>
        <fullName evidence="3">NADPH-dependent F420 reductase</fullName>
    </submittedName>
</protein>
<dbReference type="RefSeq" id="WP_314796353.1">
    <property type="nucleotide sequence ID" value="NZ_CP130319.1"/>
</dbReference>
<organism evidence="3 4">
    <name type="scientific">Paenibacillus roseopurpureus</name>
    <dbReference type="NCBI Taxonomy" id="2918901"/>
    <lineage>
        <taxon>Bacteria</taxon>
        <taxon>Bacillati</taxon>
        <taxon>Bacillota</taxon>
        <taxon>Bacilli</taxon>
        <taxon>Bacillales</taxon>
        <taxon>Paenibacillaceae</taxon>
        <taxon>Paenibacillus</taxon>
    </lineage>
</organism>
<dbReference type="EMBL" id="CP130319">
    <property type="protein sequence ID" value="WNR42696.1"/>
    <property type="molecule type" value="Genomic_DNA"/>
</dbReference>
<dbReference type="KEGG" id="proo:MJB10_16400"/>
<dbReference type="SUPFAM" id="SSF51735">
    <property type="entry name" value="NAD(P)-binding Rossmann-fold domains"/>
    <property type="match status" value="1"/>
</dbReference>
<name>A0AA96RJ21_9BACL</name>
<keyword evidence="1" id="KW-0560">Oxidoreductase</keyword>
<dbReference type="InterPro" id="IPR028939">
    <property type="entry name" value="P5C_Rdtase_cat_N"/>
</dbReference>
<evidence type="ECO:0000313" key="3">
    <source>
        <dbReference type="EMBL" id="WNR42696.1"/>
    </source>
</evidence>
<dbReference type="Proteomes" id="UP001304650">
    <property type="component" value="Chromosome"/>
</dbReference>
<dbReference type="AlphaFoldDB" id="A0AA96RJ21"/>
<feature type="domain" description="Pyrroline-5-carboxylate reductase catalytic N-terminal" evidence="2">
    <location>
        <begin position="3"/>
        <end position="95"/>
    </location>
</feature>
<dbReference type="GO" id="GO:0016491">
    <property type="term" value="F:oxidoreductase activity"/>
    <property type="evidence" value="ECO:0007669"/>
    <property type="project" value="UniProtKB-KW"/>
</dbReference>
<evidence type="ECO:0000259" key="2">
    <source>
        <dbReference type="Pfam" id="PF03807"/>
    </source>
</evidence>
<dbReference type="Pfam" id="PF03807">
    <property type="entry name" value="F420_oxidored"/>
    <property type="match status" value="1"/>
</dbReference>
<sequence length="211" mass="22364">MAKIAIIGTGNMGKGIASSFARAGHKVLLGSRSQEQAQEIAVQLKQVNIQGVSNAHAIQGAEIIFLAVPFQAVQDIITQHAPELSGKIIVDITNPLNASYDGLTTSADTSAAEIIAQQLPNSRVVGAFKNTFAGVFANPSFENERKSAVLVISDDEEAKAQVISLISELPFEVLDAGSLNNARTIEQMTVLLIGLSAKHNYNWHAGFAIVS</sequence>
<gene>
    <name evidence="3" type="ORF">MJB10_16400</name>
</gene>
<proteinExistence type="predicted"/>
<evidence type="ECO:0000313" key="4">
    <source>
        <dbReference type="Proteomes" id="UP001304650"/>
    </source>
</evidence>
<dbReference type="PANTHER" id="PTHR14239">
    <property type="entry name" value="DUDULIN-RELATED"/>
    <property type="match status" value="1"/>
</dbReference>
<keyword evidence="4" id="KW-1185">Reference proteome</keyword>
<dbReference type="Gene3D" id="3.40.50.720">
    <property type="entry name" value="NAD(P)-binding Rossmann-like Domain"/>
    <property type="match status" value="1"/>
</dbReference>
<reference evidence="3" key="1">
    <citation type="submission" date="2022-02" db="EMBL/GenBank/DDBJ databases">
        <title>Paenibacillus sp. MBLB1832 Whole Genome Shotgun Sequencing.</title>
        <authorList>
            <person name="Hwang C.Y."/>
            <person name="Cho E.-S."/>
            <person name="Seo M.-J."/>
        </authorList>
    </citation>
    <scope>NUCLEOTIDE SEQUENCE</scope>
    <source>
        <strain evidence="3">MBLB1832</strain>
    </source>
</reference>
<dbReference type="InterPro" id="IPR051267">
    <property type="entry name" value="STEAP_metalloreductase"/>
</dbReference>
<dbReference type="InterPro" id="IPR036291">
    <property type="entry name" value="NAD(P)-bd_dom_sf"/>
</dbReference>